<reference evidence="9" key="1">
    <citation type="submission" date="2019-09" db="EMBL/GenBank/DDBJ databases">
        <authorList>
            <person name="Liu S.-L."/>
            <person name="Chiang Y.-R."/>
            <person name="Fu H.-Y."/>
        </authorList>
    </citation>
    <scope>NUCLEOTIDE SEQUENCE</scope>
    <source>
        <strain evidence="9">THAL066</strain>
    </source>
</reference>
<feature type="domain" description="Menaquinone biosynthesis protein MenD middle" evidence="8">
    <location>
        <begin position="187"/>
        <end position="325"/>
    </location>
</feature>
<organism evidence="9">
    <name type="scientific">Cyanidiococcus yangmingshanensis</name>
    <dbReference type="NCBI Taxonomy" id="2690220"/>
    <lineage>
        <taxon>Eukaryota</taxon>
        <taxon>Rhodophyta</taxon>
        <taxon>Bangiophyceae</taxon>
        <taxon>Cyanidiales</taxon>
        <taxon>Cyanidiaceae</taxon>
        <taxon>Cyanidiococcus</taxon>
    </lineage>
</organism>
<dbReference type="GeneID" id="60450236"/>
<dbReference type="CDD" id="cd02009">
    <property type="entry name" value="TPP_SHCHC_synthase"/>
    <property type="match status" value="1"/>
</dbReference>
<dbReference type="EMBL" id="MN431657">
    <property type="protein sequence ID" value="QMX77336.1"/>
    <property type="molecule type" value="Genomic_DNA"/>
</dbReference>
<dbReference type="HAMAP" id="MF_01659">
    <property type="entry name" value="MenD"/>
    <property type="match status" value="1"/>
</dbReference>
<dbReference type="AlphaFoldDB" id="A0A7G5VUG9"/>
<proteinExistence type="inferred from homology"/>
<evidence type="ECO:0000256" key="2">
    <source>
        <dbReference type="ARBA" id="ARBA00022723"/>
    </source>
</evidence>
<evidence type="ECO:0000256" key="4">
    <source>
        <dbReference type="ARBA" id="ARBA00023052"/>
    </source>
</evidence>
<evidence type="ECO:0000256" key="1">
    <source>
        <dbReference type="ARBA" id="ARBA00022679"/>
    </source>
</evidence>
<keyword evidence="2" id="KW-0479">Metal-binding</keyword>
<dbReference type="InterPro" id="IPR029035">
    <property type="entry name" value="DHS-like_NAD/FAD-binding_dom"/>
</dbReference>
<dbReference type="SUPFAM" id="SSF52467">
    <property type="entry name" value="DHS-like NAD/FAD-binding domain"/>
    <property type="match status" value="1"/>
</dbReference>
<dbReference type="SUPFAM" id="SSF52518">
    <property type="entry name" value="Thiamin diphosphate-binding fold (THDP-binding)"/>
    <property type="match status" value="2"/>
</dbReference>
<dbReference type="GO" id="GO:0046872">
    <property type="term" value="F:metal ion binding"/>
    <property type="evidence" value="ECO:0007669"/>
    <property type="project" value="UniProtKB-KW"/>
</dbReference>
<dbReference type="InterPro" id="IPR004433">
    <property type="entry name" value="MenaQ_synth_MenD"/>
</dbReference>
<evidence type="ECO:0000259" key="6">
    <source>
        <dbReference type="Pfam" id="PF02775"/>
    </source>
</evidence>
<feature type="domain" description="Thiamine pyrophosphate enzyme TPP-binding" evidence="6">
    <location>
        <begin position="389"/>
        <end position="493"/>
    </location>
</feature>
<dbReference type="GO" id="GO:0030976">
    <property type="term" value="F:thiamine pyrophosphate binding"/>
    <property type="evidence" value="ECO:0007669"/>
    <property type="project" value="InterPro"/>
</dbReference>
<geneLocation type="chloroplast" evidence="9"/>
<sequence length="526" mass="60314">MDWSELIIKLLGSHGFDHIFIAPGARSTPLARAAMKQGNYVVHFDERSLAFAALGVSKTKQHKAIVIVTSGTAVGNLLPAVMEASLSFISLILLTADRPYELRETSANQTVDQVKVFSNFTRWHFDIPAPNRCIQSNWLVSTIAYAAFKAKDGPVHLNCMFREPLTTYMIEPPKLKSKYVVNGSEINWHVDWHEKGVFIISEEMDEESFEFVIRLAQRLQWPILVEILCVARSQYKHGYVIPYHEMQQELPLPYMIIQFGDRLISNGLVDFIKKTQEYIVVSQSPFRIDAHLAVTTRIVSHAKYVVKSWLEKVTQKENKQWLRLWQHFNVCGGYRLRKYFGRENKLSEPGIIRECFQHAKPVMFVGNSMPIRDANKFVECDHEKHEVHVFANRGVSGIDGNLATSMGVSYALKKPCMCIVGDLAFLHDINSLHLLRHWQVCVVVINNNGGGIFSFVPNMVMHGAHNYDNFAHLARQFDFGYDDISNGYELKQCLTNTQGAHLIEIKTDRDQNWFLHKQLEKYVTQR</sequence>
<keyword evidence="5" id="KW-0464">Manganese</keyword>
<dbReference type="Pfam" id="PF02775">
    <property type="entry name" value="TPP_enzyme_C"/>
    <property type="match status" value="1"/>
</dbReference>
<evidence type="ECO:0000313" key="9">
    <source>
        <dbReference type="EMBL" id="QMX77336.1"/>
    </source>
</evidence>
<dbReference type="Pfam" id="PF16582">
    <property type="entry name" value="TPP_enzyme_M_2"/>
    <property type="match status" value="1"/>
</dbReference>
<dbReference type="GO" id="GO:0070204">
    <property type="term" value="F:2-succinyl-5-enolpyruvyl-6-hydroxy-3-cyclohexene-1-carboxylic-acid synthase activity"/>
    <property type="evidence" value="ECO:0007669"/>
    <property type="project" value="InterPro"/>
</dbReference>
<keyword evidence="4" id="KW-0786">Thiamine pyrophosphate</keyword>
<dbReference type="InterPro" id="IPR011766">
    <property type="entry name" value="TPP_enzyme_TPP-bd"/>
</dbReference>
<dbReference type="PIRSF" id="PIRSF004983">
    <property type="entry name" value="MenD"/>
    <property type="match status" value="1"/>
</dbReference>
<dbReference type="RefSeq" id="YP_009968235.1">
    <property type="nucleotide sequence ID" value="NC_051883.1"/>
</dbReference>
<dbReference type="GO" id="GO:0009234">
    <property type="term" value="P:menaquinone biosynthetic process"/>
    <property type="evidence" value="ECO:0007669"/>
    <property type="project" value="InterPro"/>
</dbReference>
<evidence type="ECO:0000259" key="8">
    <source>
        <dbReference type="Pfam" id="PF16582"/>
    </source>
</evidence>
<protein>
    <submittedName>
        <fullName evidence="9">2-succinyl-6-hydroxy-2, 4-cyclohexadiene-1-carboxylate synthase</fullName>
    </submittedName>
</protein>
<keyword evidence="9" id="KW-0934">Plastid</keyword>
<dbReference type="InterPro" id="IPR032264">
    <property type="entry name" value="MenD_middle"/>
</dbReference>
<keyword evidence="1" id="KW-0808">Transferase</keyword>
<gene>
    <name evidence="9" type="primary">menD</name>
</gene>
<evidence type="ECO:0000256" key="3">
    <source>
        <dbReference type="ARBA" id="ARBA00022842"/>
    </source>
</evidence>
<dbReference type="InterPro" id="IPR012001">
    <property type="entry name" value="Thiamin_PyroP_enz_TPP-bd_dom"/>
</dbReference>
<keyword evidence="3" id="KW-0460">Magnesium</keyword>
<feature type="domain" description="Thiamine pyrophosphate enzyme N-terminal TPP-binding" evidence="7">
    <location>
        <begin position="1"/>
        <end position="115"/>
    </location>
</feature>
<dbReference type="Pfam" id="PF02776">
    <property type="entry name" value="TPP_enzyme_N"/>
    <property type="match status" value="1"/>
</dbReference>
<dbReference type="NCBIfam" id="TIGR00173">
    <property type="entry name" value="menD"/>
    <property type="match status" value="1"/>
</dbReference>
<dbReference type="PANTHER" id="PTHR42916:SF1">
    <property type="entry name" value="PROTEIN PHYLLO, CHLOROPLASTIC"/>
    <property type="match status" value="1"/>
</dbReference>
<dbReference type="Gene3D" id="3.40.50.970">
    <property type="match status" value="2"/>
</dbReference>
<evidence type="ECO:0000259" key="7">
    <source>
        <dbReference type="Pfam" id="PF02776"/>
    </source>
</evidence>
<evidence type="ECO:0000256" key="5">
    <source>
        <dbReference type="ARBA" id="ARBA00023211"/>
    </source>
</evidence>
<dbReference type="CDD" id="cd07037">
    <property type="entry name" value="TPP_PYR_MenD"/>
    <property type="match status" value="1"/>
</dbReference>
<dbReference type="PANTHER" id="PTHR42916">
    <property type="entry name" value="2-SUCCINYL-5-ENOLPYRUVYL-6-HYDROXY-3-CYCLOHEXENE-1-CARBOXYLATE SYNTHASE"/>
    <property type="match status" value="1"/>
</dbReference>
<keyword evidence="9" id="KW-0150">Chloroplast</keyword>
<dbReference type="Gene3D" id="3.40.50.1220">
    <property type="entry name" value="TPP-binding domain"/>
    <property type="match status" value="1"/>
</dbReference>
<name>A0A7G5VUG9_9RHOD</name>
<accession>A0A7G5VUG9</accession>
<dbReference type="InterPro" id="IPR029061">
    <property type="entry name" value="THDP-binding"/>
</dbReference>